<evidence type="ECO:0000256" key="1">
    <source>
        <dbReference type="SAM" id="MobiDB-lite"/>
    </source>
</evidence>
<reference evidence="2 3" key="1">
    <citation type="submission" date="2019-03" db="EMBL/GenBank/DDBJ databases">
        <title>Paraburkholderia sp. 7MH5, isolated from subtropical forest soil.</title>
        <authorList>
            <person name="Gao Z.-H."/>
            <person name="Qiu L.-H."/>
        </authorList>
    </citation>
    <scope>NUCLEOTIDE SEQUENCE [LARGE SCALE GENOMIC DNA]</scope>
    <source>
        <strain evidence="2 3">7MH5</strain>
    </source>
</reference>
<accession>A0A4P7D2L3</accession>
<feature type="compositionally biased region" description="Basic and acidic residues" evidence="1">
    <location>
        <begin position="159"/>
        <end position="182"/>
    </location>
</feature>
<organism evidence="2 3">
    <name type="scientific">Paraburkholderia pallida</name>
    <dbReference type="NCBI Taxonomy" id="2547399"/>
    <lineage>
        <taxon>Bacteria</taxon>
        <taxon>Pseudomonadati</taxon>
        <taxon>Pseudomonadota</taxon>
        <taxon>Betaproteobacteria</taxon>
        <taxon>Burkholderiales</taxon>
        <taxon>Burkholderiaceae</taxon>
        <taxon>Paraburkholderia</taxon>
    </lineage>
</organism>
<protein>
    <submittedName>
        <fullName evidence="2">Uncharacterized protein</fullName>
    </submittedName>
</protein>
<feature type="compositionally biased region" description="Basic and acidic residues" evidence="1">
    <location>
        <begin position="50"/>
        <end position="62"/>
    </location>
</feature>
<dbReference type="RefSeq" id="WP_134756092.1">
    <property type="nucleotide sequence ID" value="NZ_CP038150.1"/>
</dbReference>
<feature type="compositionally biased region" description="Basic and acidic residues" evidence="1">
    <location>
        <begin position="69"/>
        <end position="83"/>
    </location>
</feature>
<feature type="compositionally biased region" description="Basic and acidic residues" evidence="1">
    <location>
        <begin position="213"/>
        <end position="237"/>
    </location>
</feature>
<feature type="region of interest" description="Disordered" evidence="1">
    <location>
        <begin position="135"/>
        <end position="237"/>
    </location>
</feature>
<keyword evidence="3" id="KW-1185">Reference proteome</keyword>
<dbReference type="KEGG" id="ppai:E1956_30125"/>
<sequence>MSRYLERIAALATGQGPRLRPRPRYRYGDAPAWAPTWLPDAPALITHETSREDAVAGAREQHSTQLAGPKREPSAHERQRAHTLDASATEAQHALRGDAFTVEAAPRLLPLRTSTHGNGDIERDTPFTADRAQMDGAHPAEAPSHRAWSPDESPLAGIEHTHLDGAPRESRGREAARRDARSNEPPTVTVHIGHIDVRAVASPAAAPAPGAITRERAEGPRRPSLDAYLRARDRERQ</sequence>
<proteinExistence type="predicted"/>
<feature type="compositionally biased region" description="Low complexity" evidence="1">
    <location>
        <begin position="199"/>
        <end position="211"/>
    </location>
</feature>
<name>A0A4P7D2L3_9BURK</name>
<dbReference type="EMBL" id="CP038150">
    <property type="protein sequence ID" value="QBR01447.1"/>
    <property type="molecule type" value="Genomic_DNA"/>
</dbReference>
<dbReference type="AlphaFoldDB" id="A0A4P7D2L3"/>
<gene>
    <name evidence="2" type="ORF">E1956_30125</name>
</gene>
<feature type="region of interest" description="Disordered" evidence="1">
    <location>
        <begin position="50"/>
        <end position="85"/>
    </location>
</feature>
<dbReference type="Proteomes" id="UP000295727">
    <property type="component" value="Chromosome 3"/>
</dbReference>
<evidence type="ECO:0000313" key="2">
    <source>
        <dbReference type="EMBL" id="QBR01447.1"/>
    </source>
</evidence>
<evidence type="ECO:0000313" key="3">
    <source>
        <dbReference type="Proteomes" id="UP000295727"/>
    </source>
</evidence>